<evidence type="ECO:0000256" key="5">
    <source>
        <dbReference type="ARBA" id="ARBA00022553"/>
    </source>
</evidence>
<keyword evidence="10" id="KW-0472">Membrane</keyword>
<dbReference type="Gene3D" id="1.10.8.500">
    <property type="entry name" value="HAMP domain in histidine kinase"/>
    <property type="match status" value="1"/>
</dbReference>
<evidence type="ECO:0000256" key="4">
    <source>
        <dbReference type="ARBA" id="ARBA00022475"/>
    </source>
</evidence>
<keyword evidence="7" id="KW-0547">Nucleotide-binding</keyword>
<evidence type="ECO:0000259" key="11">
    <source>
        <dbReference type="PROSITE" id="PS50109"/>
    </source>
</evidence>
<dbReference type="EC" id="2.7.13.3" evidence="3"/>
<dbReference type="SMART" id="SM00304">
    <property type="entry name" value="HAMP"/>
    <property type="match status" value="1"/>
</dbReference>
<dbReference type="Pfam" id="PF00512">
    <property type="entry name" value="HisKA"/>
    <property type="match status" value="1"/>
</dbReference>
<organism evidence="13 14">
    <name type="scientific">Sphingomonas aerophila</name>
    <dbReference type="NCBI Taxonomy" id="1344948"/>
    <lineage>
        <taxon>Bacteria</taxon>
        <taxon>Pseudomonadati</taxon>
        <taxon>Pseudomonadota</taxon>
        <taxon>Alphaproteobacteria</taxon>
        <taxon>Sphingomonadales</taxon>
        <taxon>Sphingomonadaceae</taxon>
        <taxon>Sphingomonas</taxon>
    </lineage>
</organism>
<dbReference type="CDD" id="cd06225">
    <property type="entry name" value="HAMP"/>
    <property type="match status" value="1"/>
</dbReference>
<dbReference type="PROSITE" id="PS50885">
    <property type="entry name" value="HAMP"/>
    <property type="match status" value="1"/>
</dbReference>
<dbReference type="PANTHER" id="PTHR44936">
    <property type="entry name" value="SENSOR PROTEIN CREC"/>
    <property type="match status" value="1"/>
</dbReference>
<keyword evidence="4" id="KW-1003">Cell membrane</keyword>
<proteinExistence type="predicted"/>
<dbReference type="CDD" id="cd00082">
    <property type="entry name" value="HisKA"/>
    <property type="match status" value="1"/>
</dbReference>
<evidence type="ECO:0000256" key="6">
    <source>
        <dbReference type="ARBA" id="ARBA00022679"/>
    </source>
</evidence>
<dbReference type="Pfam" id="PF00672">
    <property type="entry name" value="HAMP"/>
    <property type="match status" value="1"/>
</dbReference>
<dbReference type="InterPro" id="IPR005467">
    <property type="entry name" value="His_kinase_dom"/>
</dbReference>
<evidence type="ECO:0000256" key="8">
    <source>
        <dbReference type="ARBA" id="ARBA00022777"/>
    </source>
</evidence>
<keyword evidence="9" id="KW-0067">ATP-binding</keyword>
<dbReference type="Pfam" id="PF02518">
    <property type="entry name" value="HATPase_c"/>
    <property type="match status" value="1"/>
</dbReference>
<accession>A0A7W9ETC7</accession>
<dbReference type="SUPFAM" id="SSF158472">
    <property type="entry name" value="HAMP domain-like"/>
    <property type="match status" value="1"/>
</dbReference>
<feature type="domain" description="Histidine kinase" evidence="11">
    <location>
        <begin position="255"/>
        <end position="454"/>
    </location>
</feature>
<evidence type="ECO:0000256" key="2">
    <source>
        <dbReference type="ARBA" id="ARBA00004651"/>
    </source>
</evidence>
<name>A0A7W9ETC7_9SPHN</name>
<dbReference type="EMBL" id="JACIJK010000002">
    <property type="protein sequence ID" value="MBB5714021.1"/>
    <property type="molecule type" value="Genomic_DNA"/>
</dbReference>
<dbReference type="SMART" id="SM00387">
    <property type="entry name" value="HATPase_c"/>
    <property type="match status" value="1"/>
</dbReference>
<keyword evidence="10" id="KW-0812">Transmembrane</keyword>
<evidence type="ECO:0000256" key="10">
    <source>
        <dbReference type="SAM" id="Phobius"/>
    </source>
</evidence>
<dbReference type="Gene3D" id="1.10.287.130">
    <property type="match status" value="1"/>
</dbReference>
<evidence type="ECO:0000313" key="14">
    <source>
        <dbReference type="Proteomes" id="UP000546200"/>
    </source>
</evidence>
<protein>
    <recommendedName>
        <fullName evidence="3">histidine kinase</fullName>
        <ecNumber evidence="3">2.7.13.3</ecNumber>
    </recommendedName>
</protein>
<dbReference type="PRINTS" id="PR00344">
    <property type="entry name" value="BCTRLSENSOR"/>
</dbReference>
<dbReference type="AlphaFoldDB" id="A0A7W9ETC7"/>
<dbReference type="SUPFAM" id="SSF47384">
    <property type="entry name" value="Homodimeric domain of signal transducing histidine kinase"/>
    <property type="match status" value="1"/>
</dbReference>
<dbReference type="InterPro" id="IPR036890">
    <property type="entry name" value="HATPase_C_sf"/>
</dbReference>
<evidence type="ECO:0000256" key="1">
    <source>
        <dbReference type="ARBA" id="ARBA00000085"/>
    </source>
</evidence>
<keyword evidence="8 13" id="KW-0418">Kinase</keyword>
<comment type="caution">
    <text evidence="13">The sequence shown here is derived from an EMBL/GenBank/DDBJ whole genome shotgun (WGS) entry which is preliminary data.</text>
</comment>
<dbReference type="InterPro" id="IPR036097">
    <property type="entry name" value="HisK_dim/P_sf"/>
</dbReference>
<keyword evidence="6" id="KW-0808">Transferase</keyword>
<dbReference type="InterPro" id="IPR003594">
    <property type="entry name" value="HATPase_dom"/>
</dbReference>
<feature type="transmembrane region" description="Helical" evidence="10">
    <location>
        <begin position="171"/>
        <end position="194"/>
    </location>
</feature>
<dbReference type="GO" id="GO:0000155">
    <property type="term" value="F:phosphorelay sensor kinase activity"/>
    <property type="evidence" value="ECO:0007669"/>
    <property type="project" value="InterPro"/>
</dbReference>
<dbReference type="InterPro" id="IPR050980">
    <property type="entry name" value="2C_sensor_his_kinase"/>
</dbReference>
<evidence type="ECO:0000256" key="3">
    <source>
        <dbReference type="ARBA" id="ARBA00012438"/>
    </source>
</evidence>
<evidence type="ECO:0000313" key="13">
    <source>
        <dbReference type="EMBL" id="MBB5714021.1"/>
    </source>
</evidence>
<sequence length="454" mass="49656">MIRLWPRSLAGQMAVLIALSLFVAQAVNFTLVLRERAQFRLAQATRPVATRVVDALEREAQGRPLTRERGRIRRVGRNAVPPGLERQGEIARELHDQLRELGVEAGRIDTGVRAWTAADDALFGRAGGRRGGAPRGFVNRPTEALLIAIEQPGRGWLSIVVPWDDGGGMRIFWRLFAQTLILYAAILVPVLWAARRLSRPLRDLTHAAERFGPGDNAAPVAVRGPDDIAALVSSFNNLRLRVTAMLEEKDRMLGAIGHDLRTPLAALRVRIESVEDDIDRARMADTIEEMSRTLDDILSLARLGRPSEPPTEVDLAALVDAVVEDFRDLGKDVDFPETDRLPLRLRPALMRRALRNLVENAVKYGRTARVRLDATPNGVAITVADDGPGIPADHLATVFEPFTRLEASRNRDTGGSGLGLTLARAIVRDAGGDITLVNRAGGGLDATITLPRVP</sequence>
<evidence type="ECO:0000256" key="7">
    <source>
        <dbReference type="ARBA" id="ARBA00022741"/>
    </source>
</evidence>
<evidence type="ECO:0000256" key="9">
    <source>
        <dbReference type="ARBA" id="ARBA00022840"/>
    </source>
</evidence>
<dbReference type="InterPro" id="IPR004358">
    <property type="entry name" value="Sig_transdc_His_kin-like_C"/>
</dbReference>
<dbReference type="PROSITE" id="PS50109">
    <property type="entry name" value="HIS_KIN"/>
    <property type="match status" value="1"/>
</dbReference>
<dbReference type="Proteomes" id="UP000546200">
    <property type="component" value="Unassembled WGS sequence"/>
</dbReference>
<reference evidence="13 14" key="1">
    <citation type="submission" date="2020-08" db="EMBL/GenBank/DDBJ databases">
        <title>Genomic Encyclopedia of Type Strains, Phase IV (KMG-IV): sequencing the most valuable type-strain genomes for metagenomic binning, comparative biology and taxonomic classification.</title>
        <authorList>
            <person name="Goeker M."/>
        </authorList>
    </citation>
    <scope>NUCLEOTIDE SEQUENCE [LARGE SCALE GENOMIC DNA]</scope>
    <source>
        <strain evidence="13 14">DSM 100044</strain>
    </source>
</reference>
<comment type="subcellular location">
    <subcellularLocation>
        <location evidence="2">Cell membrane</location>
        <topology evidence="2">Multi-pass membrane protein</topology>
    </subcellularLocation>
</comment>
<evidence type="ECO:0000259" key="12">
    <source>
        <dbReference type="PROSITE" id="PS50885"/>
    </source>
</evidence>
<keyword evidence="10" id="KW-1133">Transmembrane helix</keyword>
<dbReference type="GO" id="GO:0005524">
    <property type="term" value="F:ATP binding"/>
    <property type="evidence" value="ECO:0007669"/>
    <property type="project" value="UniProtKB-KW"/>
</dbReference>
<dbReference type="GO" id="GO:0005886">
    <property type="term" value="C:plasma membrane"/>
    <property type="evidence" value="ECO:0007669"/>
    <property type="project" value="UniProtKB-SubCell"/>
</dbReference>
<gene>
    <name evidence="13" type="ORF">FHS94_000844</name>
</gene>
<comment type="catalytic activity">
    <reaction evidence="1">
        <text>ATP + protein L-histidine = ADP + protein N-phospho-L-histidine.</text>
        <dbReference type="EC" id="2.7.13.3"/>
    </reaction>
</comment>
<dbReference type="PANTHER" id="PTHR44936:SF10">
    <property type="entry name" value="SENSOR PROTEIN RSTB"/>
    <property type="match status" value="1"/>
</dbReference>
<feature type="domain" description="HAMP" evidence="12">
    <location>
        <begin position="195"/>
        <end position="247"/>
    </location>
</feature>
<dbReference type="InterPro" id="IPR003660">
    <property type="entry name" value="HAMP_dom"/>
</dbReference>
<keyword evidence="5" id="KW-0597">Phosphoprotein</keyword>
<dbReference type="SUPFAM" id="SSF55874">
    <property type="entry name" value="ATPase domain of HSP90 chaperone/DNA topoisomerase II/histidine kinase"/>
    <property type="match status" value="1"/>
</dbReference>
<dbReference type="InterPro" id="IPR003661">
    <property type="entry name" value="HisK_dim/P_dom"/>
</dbReference>
<keyword evidence="14" id="KW-1185">Reference proteome</keyword>
<dbReference type="CDD" id="cd00075">
    <property type="entry name" value="HATPase"/>
    <property type="match status" value="1"/>
</dbReference>
<dbReference type="SMART" id="SM00388">
    <property type="entry name" value="HisKA"/>
    <property type="match status" value="1"/>
</dbReference>
<dbReference type="Gene3D" id="3.30.565.10">
    <property type="entry name" value="Histidine kinase-like ATPase, C-terminal domain"/>
    <property type="match status" value="1"/>
</dbReference>